<gene>
    <name evidence="2" type="ORF">SAMN06297382_0426</name>
</gene>
<dbReference type="InterPro" id="IPR007788">
    <property type="entry name" value="QCT"/>
</dbReference>
<dbReference type="Gene3D" id="2.130.10.10">
    <property type="entry name" value="YVTN repeat-like/Quinoprotein amine dehydrogenase"/>
    <property type="match status" value="1"/>
</dbReference>
<keyword evidence="3" id="KW-1185">Reference proteome</keyword>
<dbReference type="Pfam" id="PF05096">
    <property type="entry name" value="Glu_cyclase_2"/>
    <property type="match status" value="1"/>
</dbReference>
<keyword evidence="2" id="KW-0808">Transferase</keyword>
<keyword evidence="1" id="KW-0732">Signal</keyword>
<dbReference type="GO" id="GO:0016603">
    <property type="term" value="F:glutaminyl-peptide cyclotransferase activity"/>
    <property type="evidence" value="ECO:0007669"/>
    <property type="project" value="InterPro"/>
</dbReference>
<organism evidence="2 3">
    <name type="scientific">Amphiplicatus metriothermophilus</name>
    <dbReference type="NCBI Taxonomy" id="1519374"/>
    <lineage>
        <taxon>Bacteria</taxon>
        <taxon>Pseudomonadati</taxon>
        <taxon>Pseudomonadota</taxon>
        <taxon>Alphaproteobacteria</taxon>
        <taxon>Parvularculales</taxon>
        <taxon>Parvularculaceae</taxon>
        <taxon>Amphiplicatus</taxon>
    </lineage>
</organism>
<dbReference type="OrthoDB" id="9783700at2"/>
<accession>A0A239PKS4</accession>
<dbReference type="PANTHER" id="PTHR31270">
    <property type="entry name" value="GLUTAMINYL-PEPTIDE CYCLOTRANSFERASE"/>
    <property type="match status" value="1"/>
</dbReference>
<name>A0A239PKS4_9PROT</name>
<feature type="signal peptide" evidence="1">
    <location>
        <begin position="1"/>
        <end position="27"/>
    </location>
</feature>
<feature type="chain" id="PRO_5013077039" evidence="1">
    <location>
        <begin position="28"/>
        <end position="266"/>
    </location>
</feature>
<dbReference type="PANTHER" id="PTHR31270:SF1">
    <property type="entry name" value="GLUTAMINYL-PEPTIDE CYCLOTRANSFERASE"/>
    <property type="match status" value="1"/>
</dbReference>
<protein>
    <submittedName>
        <fullName evidence="2">Glutamine cyclotransferase</fullName>
    </submittedName>
</protein>
<dbReference type="Proteomes" id="UP000198346">
    <property type="component" value="Unassembled WGS sequence"/>
</dbReference>
<dbReference type="InterPro" id="IPR015943">
    <property type="entry name" value="WD40/YVTN_repeat-like_dom_sf"/>
</dbReference>
<dbReference type="AlphaFoldDB" id="A0A239PKS4"/>
<dbReference type="RefSeq" id="WP_089410929.1">
    <property type="nucleotide sequence ID" value="NZ_FZQA01000001.1"/>
</dbReference>
<dbReference type="EMBL" id="FZQA01000001">
    <property type="protein sequence ID" value="SNT67933.1"/>
    <property type="molecule type" value="Genomic_DNA"/>
</dbReference>
<dbReference type="SUPFAM" id="SSF50969">
    <property type="entry name" value="YVTN repeat-like/Quinoprotein amine dehydrogenase"/>
    <property type="match status" value="1"/>
</dbReference>
<evidence type="ECO:0000313" key="2">
    <source>
        <dbReference type="EMBL" id="SNT67933.1"/>
    </source>
</evidence>
<sequence length="266" mass="29175">MRRRFDIAVAAGAAFAAAALAIAPARAEPAVYDYEIVREYPHDAGAFTQGLFFLDGHLYESAGQYGESSLRKVALETGAIVKRRDLPAEVFAEGAAAAGGRVVVLTWREGRGFVFDRESFEPLGEFAYDGEGWGLAHDGERFVMSDGSAVLRFLDPDSFEETGRLDVTLNGRPLGDLNELEWVEGEIFANIWRADAIARIGPDTGEVVGLVDLRGLRARFSPAEGPRAEVLNGIAYDAETGRLFVTGKYWPKLFEIRLVERDRAGR</sequence>
<evidence type="ECO:0000256" key="1">
    <source>
        <dbReference type="SAM" id="SignalP"/>
    </source>
</evidence>
<dbReference type="InterPro" id="IPR011044">
    <property type="entry name" value="Quino_amine_DH_bsu"/>
</dbReference>
<reference evidence="2 3" key="1">
    <citation type="submission" date="2017-07" db="EMBL/GenBank/DDBJ databases">
        <authorList>
            <person name="Sun Z.S."/>
            <person name="Albrecht U."/>
            <person name="Echele G."/>
            <person name="Lee C.C."/>
        </authorList>
    </citation>
    <scope>NUCLEOTIDE SEQUENCE [LARGE SCALE GENOMIC DNA]</scope>
    <source>
        <strain evidence="2 3">CGMCC 1.12710</strain>
    </source>
</reference>
<evidence type="ECO:0000313" key="3">
    <source>
        <dbReference type="Proteomes" id="UP000198346"/>
    </source>
</evidence>
<proteinExistence type="predicted"/>